<gene>
    <name evidence="3" type="ORF">AFUS01_LOCUS27961</name>
</gene>
<dbReference type="AlphaFoldDB" id="A0A8J2KQL2"/>
<dbReference type="PANTHER" id="PTHR11675:SF131">
    <property type="entry name" value="POLYPEPTIDE N-ACETYLGALACTOSAMINYLTRANSFERASE 9-RELATED"/>
    <property type="match status" value="1"/>
</dbReference>
<reference evidence="3" key="1">
    <citation type="submission" date="2021-06" db="EMBL/GenBank/DDBJ databases">
        <authorList>
            <person name="Hodson N. C."/>
            <person name="Mongue J. A."/>
            <person name="Jaron S. K."/>
        </authorList>
    </citation>
    <scope>NUCLEOTIDE SEQUENCE</scope>
</reference>
<organism evidence="3 4">
    <name type="scientific">Allacma fusca</name>
    <dbReference type="NCBI Taxonomy" id="39272"/>
    <lineage>
        <taxon>Eukaryota</taxon>
        <taxon>Metazoa</taxon>
        <taxon>Ecdysozoa</taxon>
        <taxon>Arthropoda</taxon>
        <taxon>Hexapoda</taxon>
        <taxon>Collembola</taxon>
        <taxon>Symphypleona</taxon>
        <taxon>Sminthuridae</taxon>
        <taxon>Allacma</taxon>
    </lineage>
</organism>
<feature type="non-terminal residue" evidence="3">
    <location>
        <position position="1"/>
    </location>
</feature>
<dbReference type="Pfam" id="PF00535">
    <property type="entry name" value="Glycos_transf_2"/>
    <property type="match status" value="1"/>
</dbReference>
<proteinExistence type="predicted"/>
<dbReference type="GO" id="GO:0004653">
    <property type="term" value="F:polypeptide N-acetylgalactosaminyltransferase activity"/>
    <property type="evidence" value="ECO:0007669"/>
    <property type="project" value="TreeGrafter"/>
</dbReference>
<dbReference type="EMBL" id="CAJVCH010392757">
    <property type="protein sequence ID" value="CAG7817389.1"/>
    <property type="molecule type" value="Genomic_DNA"/>
</dbReference>
<evidence type="ECO:0000256" key="1">
    <source>
        <dbReference type="ARBA" id="ARBA00023157"/>
    </source>
</evidence>
<evidence type="ECO:0000313" key="4">
    <source>
        <dbReference type="Proteomes" id="UP000708208"/>
    </source>
</evidence>
<accession>A0A8J2KQL2</accession>
<evidence type="ECO:0000313" key="3">
    <source>
        <dbReference type="EMBL" id="CAG7817389.1"/>
    </source>
</evidence>
<keyword evidence="4" id="KW-1185">Reference proteome</keyword>
<dbReference type="GO" id="GO:0005794">
    <property type="term" value="C:Golgi apparatus"/>
    <property type="evidence" value="ECO:0007669"/>
    <property type="project" value="TreeGrafter"/>
</dbReference>
<name>A0A8J2KQL2_9HEXA</name>
<evidence type="ECO:0000259" key="2">
    <source>
        <dbReference type="Pfam" id="PF00535"/>
    </source>
</evidence>
<dbReference type="GO" id="GO:0006493">
    <property type="term" value="P:protein O-linked glycosylation"/>
    <property type="evidence" value="ECO:0007669"/>
    <property type="project" value="TreeGrafter"/>
</dbReference>
<dbReference type="OrthoDB" id="6119243at2759"/>
<sequence>PELIKEIILVDDNSTMPHLKKQLDDYMKRFPKVKIVRAPTRVGLIRARMLGSDAARGKVLTFLDSHVEPTPGWLPPLLDRIARNFTNVVVPVIDAINDNTFEYMYDKSPPGSEHRAIGIFEWSLTHNWGILSDREKVKYNDTSEPYASPTMAGGLFAISKRYWEYLGKYDPGFDIWGGENLELSFKVCRMLDCLYKSYLFFYFHDP</sequence>
<dbReference type="InterPro" id="IPR001173">
    <property type="entry name" value="Glyco_trans_2-like"/>
</dbReference>
<dbReference type="PANTHER" id="PTHR11675">
    <property type="entry name" value="N-ACETYLGALACTOSAMINYLTRANSFERASE"/>
    <property type="match status" value="1"/>
</dbReference>
<comment type="caution">
    <text evidence="3">The sequence shown here is derived from an EMBL/GenBank/DDBJ whole genome shotgun (WGS) entry which is preliminary data.</text>
</comment>
<feature type="domain" description="Glycosyltransferase 2-like" evidence="2">
    <location>
        <begin position="4"/>
        <end position="162"/>
    </location>
</feature>
<keyword evidence="1" id="KW-1015">Disulfide bond</keyword>
<protein>
    <recommendedName>
        <fullName evidence="2">Glycosyltransferase 2-like domain-containing protein</fullName>
    </recommendedName>
</protein>
<dbReference type="Proteomes" id="UP000708208">
    <property type="component" value="Unassembled WGS sequence"/>
</dbReference>